<keyword evidence="2" id="KW-1185">Reference proteome</keyword>
<dbReference type="AlphaFoldDB" id="F4XPZ6"/>
<evidence type="ECO:0000313" key="1">
    <source>
        <dbReference type="EMBL" id="EGJ33363.1"/>
    </source>
</evidence>
<proteinExistence type="predicted"/>
<sequence length="66" mass="7593">MSPTVATHPPKVATKEFTQTQQGMGDPLMLEEQVLFNILLNTGHIVRREIKINFNYQTVSIQFNLY</sequence>
<gene>
    <name evidence="1" type="ORF">LYNGBM3L_37380</name>
</gene>
<dbReference type="HOGENOM" id="CLU_2826427_0_0_3"/>
<dbReference type="EMBL" id="GL890851">
    <property type="protein sequence ID" value="EGJ33363.1"/>
    <property type="molecule type" value="Genomic_DNA"/>
</dbReference>
<dbReference type="Proteomes" id="UP000003959">
    <property type="component" value="Unassembled WGS sequence"/>
</dbReference>
<evidence type="ECO:0000313" key="2">
    <source>
        <dbReference type="Proteomes" id="UP000003959"/>
    </source>
</evidence>
<accession>F4XPZ6</accession>
<protein>
    <submittedName>
        <fullName evidence="1">Uncharacterized protein</fullName>
    </submittedName>
</protein>
<reference evidence="2" key="1">
    <citation type="journal article" date="2011" name="Proc. Natl. Acad. Sci. U.S.A.">
        <title>Genomic insights into the physiology and ecology of the marine filamentous cyanobacterium Lyngbya majuscula.</title>
        <authorList>
            <person name="Jones A.C."/>
            <person name="Monroe E.A."/>
            <person name="Podell S."/>
            <person name="Hess W.R."/>
            <person name="Klages S."/>
            <person name="Esquenazi E."/>
            <person name="Niessen S."/>
            <person name="Hoover H."/>
            <person name="Rothmann M."/>
            <person name="Lasken R.S."/>
            <person name="Yates J.R.III."/>
            <person name="Reinhardt R."/>
            <person name="Kube M."/>
            <person name="Burkart M.D."/>
            <person name="Allen E.E."/>
            <person name="Dorrestein P.C."/>
            <person name="Gerwick W.H."/>
            <person name="Gerwick L."/>
        </authorList>
    </citation>
    <scope>NUCLEOTIDE SEQUENCE [LARGE SCALE GENOMIC DNA]</scope>
    <source>
        <strain evidence="2">3L</strain>
    </source>
</reference>
<organism evidence="1 2">
    <name type="scientific">Moorena producens 3L</name>
    <dbReference type="NCBI Taxonomy" id="489825"/>
    <lineage>
        <taxon>Bacteria</taxon>
        <taxon>Bacillati</taxon>
        <taxon>Cyanobacteriota</taxon>
        <taxon>Cyanophyceae</taxon>
        <taxon>Coleofasciculales</taxon>
        <taxon>Coleofasciculaceae</taxon>
        <taxon>Moorena</taxon>
    </lineage>
</organism>
<name>F4XPZ6_9CYAN</name>